<dbReference type="InterPro" id="IPR008144">
    <property type="entry name" value="Guanylate_kin-like_dom"/>
</dbReference>
<dbReference type="Pfam" id="PF00625">
    <property type="entry name" value="Guanylate_kin"/>
    <property type="match status" value="1"/>
</dbReference>
<dbReference type="GO" id="GO:0005829">
    <property type="term" value="C:cytosol"/>
    <property type="evidence" value="ECO:0007669"/>
    <property type="project" value="TreeGrafter"/>
</dbReference>
<evidence type="ECO:0000256" key="3">
    <source>
        <dbReference type="ARBA" id="ARBA00022679"/>
    </source>
</evidence>
<dbReference type="GO" id="GO:0004385">
    <property type="term" value="F:GMP kinase activity"/>
    <property type="evidence" value="ECO:0007669"/>
    <property type="project" value="UniProtKB-EC"/>
</dbReference>
<keyword evidence="7" id="KW-1185">Reference proteome</keyword>
<comment type="function">
    <text evidence="1">Essential for recycling GMP and indirectly, cGMP.</text>
</comment>
<accession>A0A192GZ88</accession>
<proteinExistence type="inferred from homology"/>
<evidence type="ECO:0000313" key="6">
    <source>
        <dbReference type="EMBL" id="ANK61348.1"/>
    </source>
</evidence>
<dbReference type="RefSeq" id="WP_068222686.1">
    <property type="nucleotide sequence ID" value="NZ_CP014623.1"/>
</dbReference>
<dbReference type="CDD" id="cd00071">
    <property type="entry name" value="GMPK"/>
    <property type="match status" value="1"/>
</dbReference>
<dbReference type="PROSITE" id="PS50052">
    <property type="entry name" value="GUANYLATE_KINASE_2"/>
    <property type="match status" value="1"/>
</dbReference>
<dbReference type="PANTHER" id="PTHR23117:SF13">
    <property type="entry name" value="GUANYLATE KINASE"/>
    <property type="match status" value="1"/>
</dbReference>
<reference evidence="6 7" key="1">
    <citation type="submission" date="2016-03" db="EMBL/GenBank/DDBJ databases">
        <title>Pediococcus and Lactobacillus from brewery environment - whole genome sequencing and assembly.</title>
        <authorList>
            <person name="Behr J."/>
            <person name="Geissler A.J."/>
            <person name="Vogel R.F."/>
        </authorList>
    </citation>
    <scope>NUCLEOTIDE SEQUENCE [LARGE SCALE GENOMIC DNA]</scope>
    <source>
        <strain evidence="6 7">TMW 1.1989</strain>
    </source>
</reference>
<dbReference type="EMBL" id="CP014873">
    <property type="protein sequence ID" value="ANK61348.1"/>
    <property type="molecule type" value="Genomic_DNA"/>
</dbReference>
<dbReference type="InterPro" id="IPR008145">
    <property type="entry name" value="GK/Ca_channel_bsu"/>
</dbReference>
<dbReference type="KEGG" id="lbt:AYR52_01080"/>
<evidence type="ECO:0000256" key="5">
    <source>
        <dbReference type="ARBA" id="ARBA00048594"/>
    </source>
</evidence>
<dbReference type="STRING" id="375175.AYR53_00410"/>
<dbReference type="AlphaFoldDB" id="A0A192GZ88"/>
<dbReference type="InterPro" id="IPR027417">
    <property type="entry name" value="P-loop_NTPase"/>
</dbReference>
<dbReference type="OrthoDB" id="1033810at2"/>
<protein>
    <submittedName>
        <fullName evidence="6">Guanylate kinase</fullName>
    </submittedName>
</protein>
<dbReference type="GeneID" id="42980697"/>
<evidence type="ECO:0000256" key="1">
    <source>
        <dbReference type="ARBA" id="ARBA00003531"/>
    </source>
</evidence>
<comment type="similarity">
    <text evidence="2">Belongs to the guanylate kinase family.</text>
</comment>
<evidence type="ECO:0000256" key="2">
    <source>
        <dbReference type="ARBA" id="ARBA00005790"/>
    </source>
</evidence>
<dbReference type="Gene3D" id="3.40.50.300">
    <property type="entry name" value="P-loop containing nucleotide triphosphate hydrolases"/>
    <property type="match status" value="1"/>
</dbReference>
<dbReference type="SUPFAM" id="SSF52540">
    <property type="entry name" value="P-loop containing nucleoside triphosphate hydrolases"/>
    <property type="match status" value="1"/>
</dbReference>
<evidence type="ECO:0000256" key="4">
    <source>
        <dbReference type="ARBA" id="ARBA00022777"/>
    </source>
</evidence>
<dbReference type="SMART" id="SM00072">
    <property type="entry name" value="GuKc"/>
    <property type="match status" value="1"/>
</dbReference>
<name>A0A192GZ88_9LACO</name>
<dbReference type="PANTHER" id="PTHR23117">
    <property type="entry name" value="GUANYLATE KINASE-RELATED"/>
    <property type="match status" value="1"/>
</dbReference>
<evidence type="ECO:0000313" key="7">
    <source>
        <dbReference type="Proteomes" id="UP000078582"/>
    </source>
</evidence>
<keyword evidence="3" id="KW-0808">Transferase</keyword>
<keyword evidence="4 6" id="KW-0418">Kinase</keyword>
<organism evidence="6 7">
    <name type="scientific">Loigolactobacillus backii</name>
    <dbReference type="NCBI Taxonomy" id="375175"/>
    <lineage>
        <taxon>Bacteria</taxon>
        <taxon>Bacillati</taxon>
        <taxon>Bacillota</taxon>
        <taxon>Bacilli</taxon>
        <taxon>Lactobacillales</taxon>
        <taxon>Lactobacillaceae</taxon>
        <taxon>Loigolactobacillus</taxon>
    </lineage>
</organism>
<gene>
    <name evidence="6" type="ORF">AYR53_00410</name>
</gene>
<sequence length="191" mass="21519">MTGQRLFVITGATGSGKTTVSHYLSQAYNIPRVVTHTTRPPRHAETNGVDYYFETPTTFAMNHFIERVTYADYSYGSSHEGLAKAWQKNNFASIVLDTKGAATYVKTLGTRVVLIYLMVDDPKVLVQRLSQRGDNTKMIAQRLASQEYQRDLIIPAALKKAAHVIINDDWQQAKQQTDHLMTQIKQEVVAD</sequence>
<comment type="catalytic activity">
    <reaction evidence="5">
        <text>GMP + ATP = GDP + ADP</text>
        <dbReference type="Rhea" id="RHEA:20780"/>
        <dbReference type="ChEBI" id="CHEBI:30616"/>
        <dbReference type="ChEBI" id="CHEBI:58115"/>
        <dbReference type="ChEBI" id="CHEBI:58189"/>
        <dbReference type="ChEBI" id="CHEBI:456216"/>
        <dbReference type="EC" id="2.7.4.8"/>
    </reaction>
</comment>
<dbReference type="Proteomes" id="UP000078582">
    <property type="component" value="Chromosome"/>
</dbReference>